<keyword evidence="4" id="KW-1185">Reference proteome</keyword>
<proteinExistence type="predicted"/>
<evidence type="ECO:0000313" key="4">
    <source>
        <dbReference type="Proteomes" id="UP000693946"/>
    </source>
</evidence>
<evidence type="ECO:0000256" key="1">
    <source>
        <dbReference type="SAM" id="MobiDB-lite"/>
    </source>
</evidence>
<dbReference type="EMBL" id="JAGKHQ010000006">
    <property type="protein sequence ID" value="KAG7514907.1"/>
    <property type="molecule type" value="Genomic_DNA"/>
</dbReference>
<evidence type="ECO:0000256" key="2">
    <source>
        <dbReference type="SAM" id="SignalP"/>
    </source>
</evidence>
<accession>A0AAV6SE44</accession>
<sequence>MMGLCSFDSSTVLVVCLWDGLATRPGCTSFFVCPMSAGIDSGSPMTHMQRKVMDINKCIGSDFHSSLTGEHPYRSRETLERTSAHKRERSVNVLPGETELSGSVGSRFCSSQHPDSLDDTYWKLGALCSTT</sequence>
<organism evidence="3 4">
    <name type="scientific">Solea senegalensis</name>
    <name type="common">Senegalese sole</name>
    <dbReference type="NCBI Taxonomy" id="28829"/>
    <lineage>
        <taxon>Eukaryota</taxon>
        <taxon>Metazoa</taxon>
        <taxon>Chordata</taxon>
        <taxon>Craniata</taxon>
        <taxon>Vertebrata</taxon>
        <taxon>Euteleostomi</taxon>
        <taxon>Actinopterygii</taxon>
        <taxon>Neopterygii</taxon>
        <taxon>Teleostei</taxon>
        <taxon>Neoteleostei</taxon>
        <taxon>Acanthomorphata</taxon>
        <taxon>Carangaria</taxon>
        <taxon>Pleuronectiformes</taxon>
        <taxon>Pleuronectoidei</taxon>
        <taxon>Soleidae</taxon>
        <taxon>Solea</taxon>
    </lineage>
</organism>
<feature type="region of interest" description="Disordered" evidence="1">
    <location>
        <begin position="69"/>
        <end position="98"/>
    </location>
</feature>
<protein>
    <submittedName>
        <fullName evidence="3">Uncharacterized protein</fullName>
    </submittedName>
</protein>
<name>A0AAV6SE44_SOLSE</name>
<reference evidence="3 4" key="1">
    <citation type="journal article" date="2021" name="Sci. Rep.">
        <title>Chromosome anchoring in Senegalese sole (Solea senegalensis) reveals sex-associated markers and genome rearrangements in flatfish.</title>
        <authorList>
            <person name="Guerrero-Cozar I."/>
            <person name="Gomez-Garrido J."/>
            <person name="Berbel C."/>
            <person name="Martinez-Blanch J.F."/>
            <person name="Alioto T."/>
            <person name="Claros M.G."/>
            <person name="Gagnaire P.A."/>
            <person name="Manchado M."/>
        </authorList>
    </citation>
    <scope>NUCLEOTIDE SEQUENCE [LARGE SCALE GENOMIC DNA]</scope>
    <source>
        <strain evidence="3">Sse05_10M</strain>
    </source>
</reference>
<feature type="signal peptide" evidence="2">
    <location>
        <begin position="1"/>
        <end position="22"/>
    </location>
</feature>
<gene>
    <name evidence="3" type="ORF">JOB18_045269</name>
</gene>
<evidence type="ECO:0000313" key="3">
    <source>
        <dbReference type="EMBL" id="KAG7514907.1"/>
    </source>
</evidence>
<feature type="chain" id="PRO_5043540678" evidence="2">
    <location>
        <begin position="23"/>
        <end position="131"/>
    </location>
</feature>
<dbReference type="Proteomes" id="UP000693946">
    <property type="component" value="Linkage Group LG14"/>
</dbReference>
<keyword evidence="2" id="KW-0732">Signal</keyword>
<feature type="compositionally biased region" description="Basic and acidic residues" evidence="1">
    <location>
        <begin position="71"/>
        <end position="85"/>
    </location>
</feature>
<comment type="caution">
    <text evidence="3">The sequence shown here is derived from an EMBL/GenBank/DDBJ whole genome shotgun (WGS) entry which is preliminary data.</text>
</comment>
<dbReference type="AlphaFoldDB" id="A0AAV6SE44"/>